<reference evidence="6" key="1">
    <citation type="submission" date="2021-03" db="EMBL/GenBank/DDBJ databases">
        <title>Genomic Encyclopedia of Type Strains, Phase IV (KMG-IV): sequencing the most valuable type-strain genomes for metagenomic binning, comparative biology and taxonomic classification.</title>
        <authorList>
            <person name="Goeker M."/>
        </authorList>
    </citation>
    <scope>NUCLEOTIDE SEQUENCE</scope>
    <source>
        <strain evidence="6">DSM 23564</strain>
    </source>
</reference>
<keyword evidence="4 5" id="KW-0472">Membrane</keyword>
<gene>
    <name evidence="6" type="ORF">J2751_000898</name>
</gene>
<feature type="transmembrane region" description="Helical" evidence="5">
    <location>
        <begin position="21"/>
        <end position="43"/>
    </location>
</feature>
<evidence type="ECO:0000256" key="4">
    <source>
        <dbReference type="ARBA" id="ARBA00023136"/>
    </source>
</evidence>
<accession>A0A8T4GEL3</accession>
<dbReference type="NCBIfam" id="NF010229">
    <property type="entry name" value="PRK13682.1-4"/>
    <property type="match status" value="1"/>
</dbReference>
<comment type="similarity">
    <text evidence="5">Belongs to the UPF0391 family.</text>
</comment>
<dbReference type="AlphaFoldDB" id="A0A8T4GEL3"/>
<organism evidence="6 7">
    <name type="scientific">Halorubrum alkaliphilum</name>
    <dbReference type="NCBI Taxonomy" id="261290"/>
    <lineage>
        <taxon>Archaea</taxon>
        <taxon>Methanobacteriati</taxon>
        <taxon>Methanobacteriota</taxon>
        <taxon>Stenosarchaea group</taxon>
        <taxon>Halobacteria</taxon>
        <taxon>Halobacteriales</taxon>
        <taxon>Haloferacaceae</taxon>
        <taxon>Halorubrum</taxon>
    </lineage>
</organism>
<feature type="transmembrane region" description="Helical" evidence="5">
    <location>
        <begin position="50"/>
        <end position="67"/>
    </location>
</feature>
<comment type="caution">
    <text evidence="5">Lacks conserved residue(s) required for the propagation of feature annotation.</text>
</comment>
<dbReference type="OrthoDB" id="342884at2157"/>
<comment type="caution">
    <text evidence="6">The sequence shown here is derived from an EMBL/GenBank/DDBJ whole genome shotgun (WGS) entry which is preliminary data.</text>
</comment>
<dbReference type="GO" id="GO:0005886">
    <property type="term" value="C:plasma membrane"/>
    <property type="evidence" value="ECO:0007669"/>
    <property type="project" value="UniProtKB-UniRule"/>
</dbReference>
<name>A0A8T4GEL3_9EURY</name>
<sequence>MSQTIALATALTPAQVLGDGVLGWAITFFLLAVIAGIAGFRGVAGVTMRVAKILVVVFLVLAVISLLL</sequence>
<protein>
    <recommendedName>
        <fullName evidence="5">UPF0391 membrane protein J2751_000898</fullName>
    </recommendedName>
</protein>
<keyword evidence="2 5" id="KW-0812">Transmembrane</keyword>
<evidence type="ECO:0000256" key="3">
    <source>
        <dbReference type="ARBA" id="ARBA00022989"/>
    </source>
</evidence>
<dbReference type="InterPro" id="IPR009760">
    <property type="entry name" value="DUF1328"/>
</dbReference>
<dbReference type="EMBL" id="JAGGKQ010000004">
    <property type="protein sequence ID" value="MBP1921901.1"/>
    <property type="molecule type" value="Genomic_DNA"/>
</dbReference>
<evidence type="ECO:0000256" key="2">
    <source>
        <dbReference type="ARBA" id="ARBA00022692"/>
    </source>
</evidence>
<evidence type="ECO:0000256" key="1">
    <source>
        <dbReference type="ARBA" id="ARBA00022475"/>
    </source>
</evidence>
<keyword evidence="3 5" id="KW-1133">Transmembrane helix</keyword>
<keyword evidence="7" id="KW-1185">Reference proteome</keyword>
<dbReference type="HAMAP" id="MF_01361">
    <property type="entry name" value="UPF0391"/>
    <property type="match status" value="1"/>
</dbReference>
<dbReference type="Pfam" id="PF07043">
    <property type="entry name" value="DUF1328"/>
    <property type="match status" value="1"/>
</dbReference>
<keyword evidence="1 5" id="KW-1003">Cell membrane</keyword>
<proteinExistence type="inferred from homology"/>
<evidence type="ECO:0000313" key="6">
    <source>
        <dbReference type="EMBL" id="MBP1921901.1"/>
    </source>
</evidence>
<evidence type="ECO:0000313" key="7">
    <source>
        <dbReference type="Proteomes" id="UP000823588"/>
    </source>
</evidence>
<dbReference type="Proteomes" id="UP000823588">
    <property type="component" value="Unassembled WGS sequence"/>
</dbReference>
<evidence type="ECO:0000256" key="5">
    <source>
        <dbReference type="HAMAP-Rule" id="MF_01361"/>
    </source>
</evidence>
<dbReference type="RefSeq" id="WP_209483552.1">
    <property type="nucleotide sequence ID" value="NZ_JAGGKQ010000004.1"/>
</dbReference>